<evidence type="ECO:0000256" key="6">
    <source>
        <dbReference type="ARBA" id="ARBA00023242"/>
    </source>
</evidence>
<gene>
    <name evidence="9" type="primary">TBLA0E03750</name>
    <name evidence="7" type="synonym">RRT14</name>
    <name evidence="9" type="ORF">TBLA_0E03750</name>
</gene>
<dbReference type="OMA" id="LNNTKQV"/>
<dbReference type="InParanoid" id="I2H4X7"/>
<dbReference type="FunCoup" id="I2H4X7">
    <property type="interactions" value="296"/>
</dbReference>
<sequence>MTTFSNSSQLQANNALNGILSKVLPGSSKLTTTSSKKYNKKFKGSKAQLINNTLKKRVELQKRDVIKIRKNERKLRKQQMKSKKLEKMNLEQMAKLEILKKHQMENSLTTAEQKYLNKLVRKNESNLKSWELDEEDKEELQELQDYIIGKVSKSSKLSRRKGKGNKRQVNDELIATIDADDGSDRAYPGLTPGLAPVDLSDEEDSSEEEEDFDDD</sequence>
<dbReference type="AlphaFoldDB" id="I2H4X7"/>
<dbReference type="KEGG" id="tbl:TBLA_0E03750"/>
<dbReference type="GO" id="GO:0005730">
    <property type="term" value="C:nucleolus"/>
    <property type="evidence" value="ECO:0007669"/>
    <property type="project" value="UniProtKB-SubCell"/>
</dbReference>
<name>I2H4X7_HENB6</name>
<dbReference type="Proteomes" id="UP000002866">
    <property type="component" value="Chromosome 5"/>
</dbReference>
<feature type="compositionally biased region" description="Basic residues" evidence="8">
    <location>
        <begin position="157"/>
        <end position="166"/>
    </location>
</feature>
<reference evidence="9 10" key="1">
    <citation type="journal article" date="2011" name="Proc. Natl. Acad. Sci. U.S.A.">
        <title>Evolutionary erosion of yeast sex chromosomes by mating-type switching accidents.</title>
        <authorList>
            <person name="Gordon J.L."/>
            <person name="Armisen D."/>
            <person name="Proux-Wera E."/>
            <person name="Oheigeartaigh S.S."/>
            <person name="Byrne K.P."/>
            <person name="Wolfe K.H."/>
        </authorList>
    </citation>
    <scope>NUCLEOTIDE SEQUENCE [LARGE SCALE GENOMIC DNA]</scope>
    <source>
        <strain evidence="10">ATCC 34711 / CBS 6284 / DSM 70876 / NBRC 10599 / NRRL Y-10934 / UCD 77-7</strain>
    </source>
</reference>
<evidence type="ECO:0000256" key="2">
    <source>
        <dbReference type="ARBA" id="ARBA00004604"/>
    </source>
</evidence>
<accession>I2H4X7</accession>
<comment type="similarity">
    <text evidence="3 7">Belongs to the RRT14 family.</text>
</comment>
<dbReference type="EMBL" id="HE806320">
    <property type="protein sequence ID" value="CCH61429.1"/>
    <property type="molecule type" value="Genomic_DNA"/>
</dbReference>
<evidence type="ECO:0000313" key="10">
    <source>
        <dbReference type="Proteomes" id="UP000002866"/>
    </source>
</evidence>
<dbReference type="OrthoDB" id="4069371at2759"/>
<feature type="region of interest" description="Disordered" evidence="8">
    <location>
        <begin position="157"/>
        <end position="215"/>
    </location>
</feature>
<evidence type="ECO:0000256" key="1">
    <source>
        <dbReference type="ARBA" id="ARBA00002711"/>
    </source>
</evidence>
<dbReference type="GeneID" id="14496502"/>
<dbReference type="eggNOG" id="ENOG502S1G1">
    <property type="taxonomic scope" value="Eukaryota"/>
</dbReference>
<comment type="subcellular location">
    <subcellularLocation>
        <location evidence="2 7">Nucleus</location>
        <location evidence="2 7">Nucleolus</location>
    </subcellularLocation>
</comment>
<dbReference type="InterPro" id="IPR031404">
    <property type="entry name" value="Rrt14"/>
</dbReference>
<dbReference type="STRING" id="1071380.I2H4X7"/>
<keyword evidence="5 7" id="KW-0804">Transcription</keyword>
<evidence type="ECO:0000256" key="5">
    <source>
        <dbReference type="ARBA" id="ARBA00023163"/>
    </source>
</evidence>
<evidence type="ECO:0000313" key="9">
    <source>
        <dbReference type="EMBL" id="CCH61429.1"/>
    </source>
</evidence>
<evidence type="ECO:0000256" key="7">
    <source>
        <dbReference type="RuleBase" id="RU362137"/>
    </source>
</evidence>
<dbReference type="Pfam" id="PF17075">
    <property type="entry name" value="RRT14"/>
    <property type="match status" value="1"/>
</dbReference>
<evidence type="ECO:0000256" key="8">
    <source>
        <dbReference type="SAM" id="MobiDB-lite"/>
    </source>
</evidence>
<protein>
    <recommendedName>
        <fullName evidence="7">Regulator of rDNA transcription 14</fullName>
    </recommendedName>
</protein>
<dbReference type="HOGENOM" id="CLU_095038_0_0_1"/>
<feature type="compositionally biased region" description="Acidic residues" evidence="8">
    <location>
        <begin position="199"/>
        <end position="215"/>
    </location>
</feature>
<evidence type="ECO:0000256" key="3">
    <source>
        <dbReference type="ARBA" id="ARBA00007142"/>
    </source>
</evidence>
<keyword evidence="4 7" id="KW-0805">Transcription regulation</keyword>
<keyword evidence="6 7" id="KW-0539">Nucleus</keyword>
<comment type="function">
    <text evidence="1 7">Involved in ribosome biogenesis, probably through modulation of rDNA transcription.</text>
</comment>
<evidence type="ECO:0000256" key="4">
    <source>
        <dbReference type="ARBA" id="ARBA00023015"/>
    </source>
</evidence>
<dbReference type="RefSeq" id="XP_004180948.1">
    <property type="nucleotide sequence ID" value="XM_004180900.1"/>
</dbReference>
<organism evidence="9 10">
    <name type="scientific">Henningerozyma blattae (strain ATCC 34711 / CBS 6284 / DSM 70876 / NBRC 10599 / NRRL Y-10934 / UCD 77-7)</name>
    <name type="common">Yeast</name>
    <name type="synonym">Tetrapisispora blattae</name>
    <dbReference type="NCBI Taxonomy" id="1071380"/>
    <lineage>
        <taxon>Eukaryota</taxon>
        <taxon>Fungi</taxon>
        <taxon>Dikarya</taxon>
        <taxon>Ascomycota</taxon>
        <taxon>Saccharomycotina</taxon>
        <taxon>Saccharomycetes</taxon>
        <taxon>Saccharomycetales</taxon>
        <taxon>Saccharomycetaceae</taxon>
        <taxon>Henningerozyma</taxon>
    </lineage>
</organism>
<proteinExistence type="inferred from homology"/>
<keyword evidence="10" id="KW-1185">Reference proteome</keyword>